<dbReference type="AlphaFoldDB" id="A0A1X7UW94"/>
<feature type="domain" description="PH" evidence="6">
    <location>
        <begin position="18"/>
        <end position="127"/>
    </location>
</feature>
<dbReference type="EnsemblMetazoa" id="XM_011405557.2">
    <property type="protein sequence ID" value="XP_011403859.1"/>
    <property type="gene ID" value="LOC105312702"/>
</dbReference>
<keyword evidence="2 4" id="KW-0863">Zinc-finger</keyword>
<dbReference type="InterPro" id="IPR011993">
    <property type="entry name" value="PH-like_dom_sf"/>
</dbReference>
<evidence type="ECO:0000313" key="7">
    <source>
        <dbReference type="EnsemblMetazoa" id="Aqu2.1.32255_001"/>
    </source>
</evidence>
<dbReference type="GO" id="GO:0035556">
    <property type="term" value="P:intracellular signal transduction"/>
    <property type="evidence" value="ECO:0007669"/>
    <property type="project" value="InterPro"/>
</dbReference>
<dbReference type="Pfam" id="PF00169">
    <property type="entry name" value="PH"/>
    <property type="match status" value="1"/>
</dbReference>
<organism evidence="7">
    <name type="scientific">Amphimedon queenslandica</name>
    <name type="common">Sponge</name>
    <dbReference type="NCBI Taxonomy" id="400682"/>
    <lineage>
        <taxon>Eukaryota</taxon>
        <taxon>Metazoa</taxon>
        <taxon>Porifera</taxon>
        <taxon>Demospongiae</taxon>
        <taxon>Heteroscleromorpha</taxon>
        <taxon>Haplosclerida</taxon>
        <taxon>Niphatidae</taxon>
        <taxon>Amphimedon</taxon>
    </lineage>
</organism>
<dbReference type="GO" id="GO:0008270">
    <property type="term" value="F:zinc ion binding"/>
    <property type="evidence" value="ECO:0007669"/>
    <property type="project" value="UniProtKB-KW"/>
</dbReference>
<reference evidence="8" key="1">
    <citation type="journal article" date="2010" name="Nature">
        <title>The Amphimedon queenslandica genome and the evolution of animal complexity.</title>
        <authorList>
            <person name="Srivastava M."/>
            <person name="Simakov O."/>
            <person name="Chapman J."/>
            <person name="Fahey B."/>
            <person name="Gauthier M.E."/>
            <person name="Mitros T."/>
            <person name="Richards G.S."/>
            <person name="Conaco C."/>
            <person name="Dacre M."/>
            <person name="Hellsten U."/>
            <person name="Larroux C."/>
            <person name="Putnam N.H."/>
            <person name="Stanke M."/>
            <person name="Adamska M."/>
            <person name="Darling A."/>
            <person name="Degnan S.M."/>
            <person name="Oakley T.H."/>
            <person name="Plachetzki D.C."/>
            <person name="Zhai Y."/>
            <person name="Adamski M."/>
            <person name="Calcino A."/>
            <person name="Cummins S.F."/>
            <person name="Goodstein D.M."/>
            <person name="Harris C."/>
            <person name="Jackson D.J."/>
            <person name="Leys S.P."/>
            <person name="Shu S."/>
            <person name="Woodcroft B.J."/>
            <person name="Vervoort M."/>
            <person name="Kosik K.S."/>
            <person name="Manning G."/>
            <person name="Degnan B.M."/>
            <person name="Rokhsar D.S."/>
        </authorList>
    </citation>
    <scope>NUCLEOTIDE SEQUENCE [LARGE SCALE GENOMIC DNA]</scope>
</reference>
<evidence type="ECO:0000256" key="1">
    <source>
        <dbReference type="ARBA" id="ARBA00022723"/>
    </source>
</evidence>
<sequence>MNETEEWRQPAASSPTAGGVKIAGLWKRSQGLHRFTRPNFKHRVFILTDQTLSYYSGTLDKIGHIKGRIPIESVKAIEYVEQGALGLAHTLQVIYQSKKHGHVTLYITGRDLEECTEWISAIRQACYFNQEMLMHYHPGAFTKNGWSCCKQRHKPTLGCQPTYYLLTRSSSRYAQMRRAQRSQNGSPHPYSSPHQRHSTIPNNDTSPLPGSHTTTRSTSCDNLHIINHSYTHLPEAPIAASCYTLTTVADTPSRPSQPTQQQQEPVSAPLKRKALPVSFQPIDEGQCYGSLDRRSKRHSPRHHQIGPIPQSPLTVVSHQGIDYTNEAATPSPMTKTMLYIGESRCSSTSGDGLFEYDFRSLPRKTSIEPRISNTDPEVIHV</sequence>
<dbReference type="InParanoid" id="A0A1X7UW94"/>
<dbReference type="Pfam" id="PF00779">
    <property type="entry name" value="BTK"/>
    <property type="match status" value="1"/>
</dbReference>
<keyword evidence="3" id="KW-0862">Zinc</keyword>
<keyword evidence="8" id="KW-1185">Reference proteome</keyword>
<dbReference type="SUPFAM" id="SSF50729">
    <property type="entry name" value="PH domain-like"/>
    <property type="match status" value="1"/>
</dbReference>
<dbReference type="SMART" id="SM00107">
    <property type="entry name" value="BTK"/>
    <property type="match status" value="1"/>
</dbReference>
<evidence type="ECO:0000259" key="6">
    <source>
        <dbReference type="PROSITE" id="PS50003"/>
    </source>
</evidence>
<feature type="region of interest" description="Disordered" evidence="5">
    <location>
        <begin position="292"/>
        <end position="312"/>
    </location>
</feature>
<dbReference type="SMART" id="SM00233">
    <property type="entry name" value="PH"/>
    <property type="match status" value="1"/>
</dbReference>
<dbReference type="EnsemblMetazoa" id="Aqu2.1.32255_001">
    <property type="protein sequence ID" value="Aqu2.1.32255_001"/>
    <property type="gene ID" value="Aqu2.1.32255"/>
</dbReference>
<feature type="region of interest" description="Disordered" evidence="5">
    <location>
        <begin position="174"/>
        <end position="216"/>
    </location>
</feature>
<feature type="compositionally biased region" description="Basic residues" evidence="5">
    <location>
        <begin position="294"/>
        <end position="304"/>
    </location>
</feature>
<feature type="compositionally biased region" description="Polar residues" evidence="5">
    <location>
        <begin position="198"/>
        <end position="216"/>
    </location>
</feature>
<dbReference type="InterPro" id="IPR001849">
    <property type="entry name" value="PH_domain"/>
</dbReference>
<feature type="compositionally biased region" description="Low complexity" evidence="5">
    <location>
        <begin position="251"/>
        <end position="265"/>
    </location>
</feature>
<evidence type="ECO:0000256" key="5">
    <source>
        <dbReference type="SAM" id="MobiDB-lite"/>
    </source>
</evidence>
<evidence type="ECO:0000256" key="3">
    <source>
        <dbReference type="ARBA" id="ARBA00022833"/>
    </source>
</evidence>
<reference evidence="7" key="2">
    <citation type="submission" date="2017-05" db="UniProtKB">
        <authorList>
            <consortium name="EnsemblMetazoa"/>
        </authorList>
    </citation>
    <scope>IDENTIFICATION</scope>
</reference>
<feature type="region of interest" description="Disordered" evidence="5">
    <location>
        <begin position="250"/>
        <end position="269"/>
    </location>
</feature>
<protein>
    <recommendedName>
        <fullName evidence="6">PH domain-containing protein</fullName>
    </recommendedName>
</protein>
<dbReference type="Proteomes" id="UP000007879">
    <property type="component" value="Unassembled WGS sequence"/>
</dbReference>
<dbReference type="OrthoDB" id="4062651at2759"/>
<evidence type="ECO:0000256" key="2">
    <source>
        <dbReference type="ARBA" id="ARBA00022771"/>
    </source>
</evidence>
<dbReference type="eggNOG" id="KOG2059">
    <property type="taxonomic scope" value="Eukaryota"/>
</dbReference>
<dbReference type="PROSITE" id="PS51113">
    <property type="entry name" value="ZF_BTK"/>
    <property type="match status" value="1"/>
</dbReference>
<proteinExistence type="predicted"/>
<keyword evidence="1" id="KW-0479">Metal-binding</keyword>
<dbReference type="Gene3D" id="2.30.29.30">
    <property type="entry name" value="Pleckstrin-homology domain (PH domain)/Phosphotyrosine-binding domain (PTB)"/>
    <property type="match status" value="1"/>
</dbReference>
<evidence type="ECO:0000313" key="8">
    <source>
        <dbReference type="Proteomes" id="UP000007879"/>
    </source>
</evidence>
<gene>
    <name evidence="7" type="primary">105312702</name>
</gene>
<name>A0A1X7UW94_AMPQE</name>
<dbReference type="PROSITE" id="PS50003">
    <property type="entry name" value="PH_DOMAIN"/>
    <property type="match status" value="1"/>
</dbReference>
<dbReference type="KEGG" id="aqu:105312702"/>
<dbReference type="InterPro" id="IPR001562">
    <property type="entry name" value="Znf_Btk_motif"/>
</dbReference>
<evidence type="ECO:0000256" key="4">
    <source>
        <dbReference type="PROSITE-ProRule" id="PRU00432"/>
    </source>
</evidence>
<accession>A0A1X7UW94</accession>